<evidence type="ECO:0000313" key="2">
    <source>
        <dbReference type="Proteomes" id="UP000006265"/>
    </source>
</evidence>
<accession>K5BK42</accession>
<dbReference type="STRING" id="1122247.GCA_000379865_04847"/>
<sequence length="158" mass="16708">MTSPTPRSADPARPSDPADGALFDAVVCENAAIYGYGVVSARSTPDENALVSASLAEHRKRREAALALLSARSVEPPLPAAGYQLPIEVRTPADAARLAVQMEQDCAVAWRAVLEQATDESDRRFAVTALTETAVTAARWRGVQGVRPVTVPFPGGPE</sequence>
<comment type="caution">
    <text evidence="1">The sequence shown here is derived from an EMBL/GenBank/DDBJ whole genome shotgun (WGS) entry which is preliminary data.</text>
</comment>
<dbReference type="InterPro" id="IPR012347">
    <property type="entry name" value="Ferritin-like"/>
</dbReference>
<dbReference type="Pfam" id="PF14530">
    <property type="entry name" value="DUF4439"/>
    <property type="match status" value="1"/>
</dbReference>
<dbReference type="SUPFAM" id="SSF47240">
    <property type="entry name" value="Ferritin-like"/>
    <property type="match status" value="1"/>
</dbReference>
<protein>
    <submittedName>
        <fullName evidence="1">Uncharacterized protein</fullName>
    </submittedName>
</protein>
<dbReference type="OrthoDB" id="5192349at2"/>
<gene>
    <name evidence="1" type="ORF">C731_1800</name>
</gene>
<name>K5BK42_MYCHD</name>
<dbReference type="CDD" id="cd00657">
    <property type="entry name" value="Ferritin_like"/>
    <property type="match status" value="1"/>
</dbReference>
<dbReference type="RefSeq" id="WP_005626692.1">
    <property type="nucleotide sequence ID" value="NZ_AMRA01000044.1"/>
</dbReference>
<dbReference type="eggNOG" id="ENOG5033HJF">
    <property type="taxonomic scope" value="Bacteria"/>
</dbReference>
<dbReference type="Proteomes" id="UP000006265">
    <property type="component" value="Unassembled WGS sequence"/>
</dbReference>
<dbReference type="Gene3D" id="1.20.1260.10">
    <property type="match status" value="1"/>
</dbReference>
<evidence type="ECO:0000313" key="1">
    <source>
        <dbReference type="EMBL" id="EKF24209.1"/>
    </source>
</evidence>
<dbReference type="InterPro" id="IPR009078">
    <property type="entry name" value="Ferritin-like_SF"/>
</dbReference>
<dbReference type="PATRIC" id="fig|1122247.3.peg.1732"/>
<reference evidence="1 2" key="1">
    <citation type="journal article" date="2012" name="J. Bacteriol.">
        <title>Genome sequence of Mycobacterium hassiacum DSM 44199, a rare source of heat-stable mycobacterial proteins.</title>
        <authorList>
            <person name="Tiago I."/>
            <person name="Maranha A."/>
            <person name="Mendes V."/>
            <person name="Alarico S."/>
            <person name="Moynihan P.J."/>
            <person name="Clarke A.J."/>
            <person name="Macedo-Ribeiro S."/>
            <person name="Pereira P.J."/>
            <person name="Empadinhas N."/>
        </authorList>
    </citation>
    <scope>NUCLEOTIDE SEQUENCE [LARGE SCALE GENOMIC DNA]</scope>
    <source>
        <strain evidence="2">DSM 44199 / CIP 105218 / JCM 12690 / 3849</strain>
    </source>
</reference>
<dbReference type="EMBL" id="AMRA01000044">
    <property type="protein sequence ID" value="EKF24209.1"/>
    <property type="molecule type" value="Genomic_DNA"/>
</dbReference>
<keyword evidence="2" id="KW-1185">Reference proteome</keyword>
<dbReference type="InterPro" id="IPR029447">
    <property type="entry name" value="DUF4439"/>
</dbReference>
<proteinExistence type="predicted"/>
<organism evidence="1 2">
    <name type="scientific">Mycolicibacterium hassiacum (strain DSM 44199 / CIP 105218 / JCM 12690 / 3849)</name>
    <name type="common">Mycobacterium hassiacum</name>
    <dbReference type="NCBI Taxonomy" id="1122247"/>
    <lineage>
        <taxon>Bacteria</taxon>
        <taxon>Bacillati</taxon>
        <taxon>Actinomycetota</taxon>
        <taxon>Actinomycetes</taxon>
        <taxon>Mycobacteriales</taxon>
        <taxon>Mycobacteriaceae</taxon>
        <taxon>Mycolicibacterium</taxon>
    </lineage>
</organism>
<dbReference type="AlphaFoldDB" id="K5BK42"/>